<dbReference type="GeneID" id="9050619"/>
<dbReference type="RefSeq" id="XP_002773265.1">
    <property type="nucleotide sequence ID" value="XM_002773219.1"/>
</dbReference>
<reference evidence="2 3" key="1">
    <citation type="submission" date="2008-07" db="EMBL/GenBank/DDBJ databases">
        <authorList>
            <person name="El-Sayed N."/>
            <person name="Caler E."/>
            <person name="Inman J."/>
            <person name="Amedeo P."/>
            <person name="Hass B."/>
            <person name="Wortman J."/>
        </authorList>
    </citation>
    <scope>NUCLEOTIDE SEQUENCE [LARGE SCALE GENOMIC DNA]</scope>
    <source>
        <strain evidence="3">ATCC 50983 / TXsc</strain>
    </source>
</reference>
<dbReference type="AlphaFoldDB" id="C5LDR7"/>
<keyword evidence="3" id="KW-1185">Reference proteome</keyword>
<evidence type="ECO:0000313" key="2">
    <source>
        <dbReference type="EMBL" id="EER05081.1"/>
    </source>
</evidence>
<evidence type="ECO:0000313" key="3">
    <source>
        <dbReference type="Proteomes" id="UP000007800"/>
    </source>
</evidence>
<sequence>MHGGHLGPFVASPARPQKRWPAAETADDHLAHYPSRTLYGVGEIADGDACDERSLVGKLESASYWDQAASLIRV</sequence>
<feature type="region of interest" description="Disordered" evidence="1">
    <location>
        <begin position="1"/>
        <end position="26"/>
    </location>
</feature>
<protein>
    <submittedName>
        <fullName evidence="2">Uncharacterized protein</fullName>
    </submittedName>
</protein>
<dbReference type="EMBL" id="GG681070">
    <property type="protein sequence ID" value="EER05081.1"/>
    <property type="molecule type" value="Genomic_DNA"/>
</dbReference>
<accession>C5LDR7</accession>
<dbReference type="Proteomes" id="UP000007800">
    <property type="component" value="Unassembled WGS sequence"/>
</dbReference>
<organism evidence="3">
    <name type="scientific">Perkinsus marinus (strain ATCC 50983 / TXsc)</name>
    <dbReference type="NCBI Taxonomy" id="423536"/>
    <lineage>
        <taxon>Eukaryota</taxon>
        <taxon>Sar</taxon>
        <taxon>Alveolata</taxon>
        <taxon>Perkinsozoa</taxon>
        <taxon>Perkinsea</taxon>
        <taxon>Perkinsida</taxon>
        <taxon>Perkinsidae</taxon>
        <taxon>Perkinsus</taxon>
    </lineage>
</organism>
<gene>
    <name evidence="2" type="ORF">Pmar_PMAR026515</name>
</gene>
<evidence type="ECO:0000256" key="1">
    <source>
        <dbReference type="SAM" id="MobiDB-lite"/>
    </source>
</evidence>
<proteinExistence type="predicted"/>
<dbReference type="InParanoid" id="C5LDR7"/>
<name>C5LDR7_PERM5</name>